<dbReference type="InterPro" id="IPR036865">
    <property type="entry name" value="CRAL-TRIO_dom_sf"/>
</dbReference>
<sequence length="327" mass="37491">MSTPVCEPTLPPKDFIISPKAPLTPKQEELREAVQVHFTQDGYLLPGVEKKQGELMEEEKFWLSYECQIRYLRATSWKVPQAIRRLESTLKWRREFGLYTHLTAARVEPEGATGKEVLFGYDVNGRPACYMTPSRQNTEDGPGQVEYFVWMAERSMDLMDANVETIDALVNCGDGAKLPSLATARAILSIQQDHYPERLGNALIINTPFYVTVFFKLITPFLDAVTAQKMKFNPDLKKEGLFQPNMVMKEWGGEQDFEYKHEVYWPKLAEICDQRRKTWMENWRKLGGRVGIREVDYKSDKPSQSQHVDEKNVVSEVQQASSIVAAA</sequence>
<dbReference type="InterPro" id="IPR036273">
    <property type="entry name" value="CRAL/TRIO_N_dom_sf"/>
</dbReference>
<feature type="domain" description="CRAL-TRIO" evidence="1">
    <location>
        <begin position="106"/>
        <end position="259"/>
    </location>
</feature>
<dbReference type="InterPro" id="IPR011074">
    <property type="entry name" value="CRAL/TRIO_N_dom"/>
</dbReference>
<dbReference type="SMART" id="SM00516">
    <property type="entry name" value="SEC14"/>
    <property type="match status" value="1"/>
</dbReference>
<dbReference type="InterPro" id="IPR001251">
    <property type="entry name" value="CRAL-TRIO_dom"/>
</dbReference>
<dbReference type="Pfam" id="PF03765">
    <property type="entry name" value="CRAL_TRIO_N"/>
    <property type="match status" value="1"/>
</dbReference>
<dbReference type="PANTHER" id="PTHR45824">
    <property type="entry name" value="GH16843P"/>
    <property type="match status" value="1"/>
</dbReference>
<organism evidence="2 3">
    <name type="scientific">Marasmius tenuissimus</name>
    <dbReference type="NCBI Taxonomy" id="585030"/>
    <lineage>
        <taxon>Eukaryota</taxon>
        <taxon>Fungi</taxon>
        <taxon>Dikarya</taxon>
        <taxon>Basidiomycota</taxon>
        <taxon>Agaricomycotina</taxon>
        <taxon>Agaricomycetes</taxon>
        <taxon>Agaricomycetidae</taxon>
        <taxon>Agaricales</taxon>
        <taxon>Marasmiineae</taxon>
        <taxon>Marasmiaceae</taxon>
        <taxon>Marasmius</taxon>
    </lineage>
</organism>
<evidence type="ECO:0000313" key="2">
    <source>
        <dbReference type="EMBL" id="KAL0065105.1"/>
    </source>
</evidence>
<dbReference type="Pfam" id="PF00650">
    <property type="entry name" value="CRAL_TRIO"/>
    <property type="match status" value="1"/>
</dbReference>
<dbReference type="PROSITE" id="PS50191">
    <property type="entry name" value="CRAL_TRIO"/>
    <property type="match status" value="1"/>
</dbReference>
<dbReference type="Proteomes" id="UP001437256">
    <property type="component" value="Unassembled WGS sequence"/>
</dbReference>
<evidence type="ECO:0000313" key="3">
    <source>
        <dbReference type="Proteomes" id="UP001437256"/>
    </source>
</evidence>
<proteinExistence type="predicted"/>
<dbReference type="CDD" id="cd00170">
    <property type="entry name" value="SEC14"/>
    <property type="match status" value="1"/>
</dbReference>
<gene>
    <name evidence="2" type="primary">PDR16_1</name>
    <name evidence="2" type="ORF">AAF712_007941</name>
</gene>
<name>A0ABR2ZUY7_9AGAR</name>
<dbReference type="SUPFAM" id="SSF46938">
    <property type="entry name" value="CRAL/TRIO N-terminal domain"/>
    <property type="match status" value="1"/>
</dbReference>
<evidence type="ECO:0000259" key="1">
    <source>
        <dbReference type="PROSITE" id="PS50191"/>
    </source>
</evidence>
<reference evidence="2 3" key="1">
    <citation type="submission" date="2024-05" db="EMBL/GenBank/DDBJ databases">
        <title>A draft genome resource for the thread blight pathogen Marasmius tenuissimus strain MS-2.</title>
        <authorList>
            <person name="Yulfo-Soto G.E."/>
            <person name="Baruah I.K."/>
            <person name="Amoako-Attah I."/>
            <person name="Bukari Y."/>
            <person name="Meinhardt L.W."/>
            <person name="Bailey B.A."/>
            <person name="Cohen S.P."/>
        </authorList>
    </citation>
    <scope>NUCLEOTIDE SEQUENCE [LARGE SCALE GENOMIC DNA]</scope>
    <source>
        <strain evidence="2 3">MS-2</strain>
    </source>
</reference>
<dbReference type="SUPFAM" id="SSF52087">
    <property type="entry name" value="CRAL/TRIO domain"/>
    <property type="match status" value="1"/>
</dbReference>
<dbReference type="PANTHER" id="PTHR45824:SF29">
    <property type="entry name" value="GH16843P"/>
    <property type="match status" value="1"/>
</dbReference>
<protein>
    <submittedName>
        <fullName evidence="2">Phosphatidylinositol transfer protein (PITP)</fullName>
    </submittedName>
</protein>
<keyword evidence="3" id="KW-1185">Reference proteome</keyword>
<accession>A0ABR2ZUY7</accession>
<dbReference type="Gene3D" id="3.40.525.10">
    <property type="entry name" value="CRAL-TRIO lipid binding domain"/>
    <property type="match status" value="1"/>
</dbReference>
<dbReference type="EMBL" id="JBBXMP010000052">
    <property type="protein sequence ID" value="KAL0065105.1"/>
    <property type="molecule type" value="Genomic_DNA"/>
</dbReference>
<comment type="caution">
    <text evidence="2">The sequence shown here is derived from an EMBL/GenBank/DDBJ whole genome shotgun (WGS) entry which is preliminary data.</text>
</comment>
<dbReference type="InterPro" id="IPR052578">
    <property type="entry name" value="PI_Transfer_CRAL-TRIO"/>
</dbReference>